<dbReference type="Proteomes" id="UP000251035">
    <property type="component" value="Unassembled WGS sequence"/>
</dbReference>
<dbReference type="Proteomes" id="UP000306421">
    <property type="component" value="Unassembled WGS sequence"/>
</dbReference>
<dbReference type="AlphaFoldDB" id="A0A3A5LTY6"/>
<keyword evidence="4" id="KW-1185">Reference proteome</keyword>
<proteinExistence type="predicted"/>
<gene>
    <name evidence="2" type="ORF">D6J04_14585</name>
    <name evidence="1" type="ORF">DB745_13350</name>
    <name evidence="3" type="ORF">DIZ81_10745</name>
</gene>
<protein>
    <recommendedName>
        <fullName evidence="7">Outer membrane lipoprotein-sorting protein</fullName>
    </recommendedName>
</protein>
<dbReference type="Proteomes" id="UP000270757">
    <property type="component" value="Unassembled WGS sequence"/>
</dbReference>
<reference evidence="2 5" key="3">
    <citation type="submission" date="2018-09" db="EMBL/GenBank/DDBJ databases">
        <title>Draft genome sequences of Legionella taurinensis isolated from water samples.</title>
        <authorList>
            <person name="Chakeri A."/>
            <person name="Allerberger F."/>
            <person name="Kundi M."/>
            <person name="Ruppitsch W."/>
            <person name="Schmid D."/>
        </authorList>
    </citation>
    <scope>NUCLEOTIDE SEQUENCE [LARGE SCALE GENOMIC DNA]</scope>
    <source>
        <strain evidence="2 5">4570-18-6</strain>
    </source>
</reference>
<evidence type="ECO:0000313" key="3">
    <source>
        <dbReference type="EMBL" id="TID40972.1"/>
    </source>
</evidence>
<evidence type="ECO:0000313" key="2">
    <source>
        <dbReference type="EMBL" id="RJT43187.1"/>
    </source>
</evidence>
<reference evidence="1 4" key="1">
    <citation type="submission" date="2018-04" db="EMBL/GenBank/DDBJ databases">
        <title>Whole genome sequence comparison of clinical and drinking water Legionella pneumophila isolates associated with the Flint Water Crisis.</title>
        <authorList>
            <person name="Garner E."/>
            <person name="Brown C."/>
            <person name="Schwake O."/>
            <person name="Coil D."/>
            <person name="Jospin G."/>
            <person name="Eisen J."/>
            <person name="Edwards M."/>
            <person name="Pruden A."/>
        </authorList>
    </citation>
    <scope>NUCLEOTIDE SEQUENCE [LARGE SCALE GENOMIC DNA]</scope>
    <source>
        <strain evidence="1 4">Genessee03</strain>
    </source>
</reference>
<sequence>MWKMQLNYLGKKMPLILVLLLSIFSITVKALPVFTASSEVERLISRGIDAAGGEDALMQMQSISRYGSITLYKGGIPERYNYHTALIYFKKLHEEIKGRNIVVDRGTDGNVFWFWTGSQYDYVNEEWLKDYMLETIERANRDLLWLEKEYVHLQITTEQPDWVPINNQCIKGTKRKESEMRLYCFDSKTGLLSALGSNEEYRLVDDWRSVGNIKLPFRLQHYREGKLSYTIQLNRAELNQTMDDNEFNFPVSN</sequence>
<evidence type="ECO:0008006" key="7">
    <source>
        <dbReference type="Google" id="ProtNLM"/>
    </source>
</evidence>
<dbReference type="EMBL" id="QFGG01000010">
    <property type="protein sequence ID" value="TID40972.1"/>
    <property type="molecule type" value="Genomic_DNA"/>
</dbReference>
<accession>A0A3A5LTY6</accession>
<name>A0A3A5LTY6_9GAMM</name>
<dbReference type="EMBL" id="QCXM01000017">
    <property type="protein sequence ID" value="PUT45200.1"/>
    <property type="molecule type" value="Genomic_DNA"/>
</dbReference>
<evidence type="ECO:0000313" key="4">
    <source>
        <dbReference type="Proteomes" id="UP000251035"/>
    </source>
</evidence>
<dbReference type="RefSeq" id="WP_108293947.1">
    <property type="nucleotide sequence ID" value="NZ_CAAAIR010000030.1"/>
</dbReference>
<evidence type="ECO:0000313" key="6">
    <source>
        <dbReference type="Proteomes" id="UP000306421"/>
    </source>
</evidence>
<dbReference type="EMBL" id="QZWB01000031">
    <property type="protein sequence ID" value="RJT43187.1"/>
    <property type="molecule type" value="Genomic_DNA"/>
</dbReference>
<evidence type="ECO:0000313" key="1">
    <source>
        <dbReference type="EMBL" id="PUT45200.1"/>
    </source>
</evidence>
<evidence type="ECO:0000313" key="5">
    <source>
        <dbReference type="Proteomes" id="UP000270757"/>
    </source>
</evidence>
<dbReference type="GeneID" id="48946551"/>
<reference evidence="3 6" key="2">
    <citation type="submission" date="2018-04" db="EMBL/GenBank/DDBJ databases">
        <title>Whole genome sequence comparison of clinical and drinking water Legionella pneumophila isolates.</title>
        <authorList>
            <person name="Garner E."/>
        </authorList>
    </citation>
    <scope>NUCLEOTIDE SEQUENCE [LARGE SCALE GENOMIC DNA]</scope>
    <source>
        <strain evidence="3 6">WH02</strain>
    </source>
</reference>
<comment type="caution">
    <text evidence="2">The sequence shown here is derived from an EMBL/GenBank/DDBJ whole genome shotgun (WGS) entry which is preliminary data.</text>
</comment>
<organism evidence="2 5">
    <name type="scientific">Legionella taurinensis</name>
    <dbReference type="NCBI Taxonomy" id="70611"/>
    <lineage>
        <taxon>Bacteria</taxon>
        <taxon>Pseudomonadati</taxon>
        <taxon>Pseudomonadota</taxon>
        <taxon>Gammaproteobacteria</taxon>
        <taxon>Legionellales</taxon>
        <taxon>Legionellaceae</taxon>
        <taxon>Legionella</taxon>
    </lineage>
</organism>